<gene>
    <name evidence="1" type="ORF">N7517_002934</name>
</gene>
<dbReference type="GeneID" id="81459847"/>
<evidence type="ECO:0000313" key="2">
    <source>
        <dbReference type="Proteomes" id="UP001147752"/>
    </source>
</evidence>
<protein>
    <submittedName>
        <fullName evidence="1">Uncharacterized protein</fullName>
    </submittedName>
</protein>
<sequence length="110" mass="11781">MSSRTSAVSSTFSRASAHALSFSSASSLSSPFSGPTHVDRHGFLKSSYRAGGPVLSSLPAWTTDNTFTHDAVQFQSRARAVLEDLKIQSSFVILKGRLSKVDPEPIILVV</sequence>
<dbReference type="AlphaFoldDB" id="A0A9W9SUP6"/>
<organism evidence="1 2">
    <name type="scientific">Penicillium concentricum</name>
    <dbReference type="NCBI Taxonomy" id="293559"/>
    <lineage>
        <taxon>Eukaryota</taxon>
        <taxon>Fungi</taxon>
        <taxon>Dikarya</taxon>
        <taxon>Ascomycota</taxon>
        <taxon>Pezizomycotina</taxon>
        <taxon>Eurotiomycetes</taxon>
        <taxon>Eurotiomycetidae</taxon>
        <taxon>Eurotiales</taxon>
        <taxon>Aspergillaceae</taxon>
        <taxon>Penicillium</taxon>
    </lineage>
</organism>
<evidence type="ECO:0000313" key="1">
    <source>
        <dbReference type="EMBL" id="KAJ5385023.1"/>
    </source>
</evidence>
<reference evidence="1" key="2">
    <citation type="journal article" date="2023" name="IMA Fungus">
        <title>Comparative genomic study of the Penicillium genus elucidates a diverse pangenome and 15 lateral gene transfer events.</title>
        <authorList>
            <person name="Petersen C."/>
            <person name="Sorensen T."/>
            <person name="Nielsen M.R."/>
            <person name="Sondergaard T.E."/>
            <person name="Sorensen J.L."/>
            <person name="Fitzpatrick D.A."/>
            <person name="Frisvad J.C."/>
            <person name="Nielsen K.L."/>
        </authorList>
    </citation>
    <scope>NUCLEOTIDE SEQUENCE</scope>
    <source>
        <strain evidence="1">IBT 3081</strain>
    </source>
</reference>
<dbReference type="OrthoDB" id="4369628at2759"/>
<dbReference type="RefSeq" id="XP_056584799.1">
    <property type="nucleotide sequence ID" value="XM_056720664.1"/>
</dbReference>
<reference evidence="1" key="1">
    <citation type="submission" date="2022-12" db="EMBL/GenBank/DDBJ databases">
        <authorList>
            <person name="Petersen C."/>
        </authorList>
    </citation>
    <scope>NUCLEOTIDE SEQUENCE</scope>
    <source>
        <strain evidence="1">IBT 3081</strain>
    </source>
</reference>
<dbReference type="Proteomes" id="UP001147752">
    <property type="component" value="Unassembled WGS sequence"/>
</dbReference>
<name>A0A9W9SUP6_9EURO</name>
<proteinExistence type="predicted"/>
<keyword evidence="2" id="KW-1185">Reference proteome</keyword>
<comment type="caution">
    <text evidence="1">The sequence shown here is derived from an EMBL/GenBank/DDBJ whole genome shotgun (WGS) entry which is preliminary data.</text>
</comment>
<dbReference type="EMBL" id="JAPZBT010000001">
    <property type="protein sequence ID" value="KAJ5385023.1"/>
    <property type="molecule type" value="Genomic_DNA"/>
</dbReference>
<accession>A0A9W9SUP6</accession>